<sequence length="452" mass="48005">MTKLTSDPMPETRTPFSNHDQDSHPSRAERSWRAILWSAIAAASVALALGAGAFLWQVNGAPPASVLEKAVPTEQTIIVQPQSIVQHLDITGTIGAGKAIAIVAPFDGVIREKRVQLGDHVDVGDVLVVMDTSEIASRYRDAQSSYIKAAIAADALANWESSPDVLRARRSLEAAEVSLSMLDRQVNELKSLLDQGIVSRSEYEGLVQQRDAQRNTVAGAKDDLTATLMRGNDDNRQLVMLELENAQSRLSDLKQQMAGAKVATAVAGILTRPPVNESGDTPLATEPGASVTRGAALFSVADTSTFLVTGSVDEIDVNRVKLGQRVSVTSDAFPDHAIEGQVVNVSAEAAGPGNSGRPPSFDIRASFVVEDKALRQAIRIGMSARMTIETYSNEAALIVPPSLIIRSEAGPQVKLQQHGQSVLQPVLLGTTFPEGVEIVSGLSAGDILIASQ</sequence>
<proteinExistence type="predicted"/>
<feature type="region of interest" description="Disordered" evidence="4">
    <location>
        <begin position="1"/>
        <end position="25"/>
    </location>
</feature>
<dbReference type="InterPro" id="IPR011053">
    <property type="entry name" value="Single_hybrid_motif"/>
</dbReference>
<protein>
    <submittedName>
        <fullName evidence="7">HlyD family efflux transporter periplasmic adaptor subunit</fullName>
    </submittedName>
</protein>
<evidence type="ECO:0000256" key="2">
    <source>
        <dbReference type="ARBA" id="ARBA00023054"/>
    </source>
</evidence>
<dbReference type="PANTHER" id="PTHR32347:SF14">
    <property type="entry name" value="EFFLUX SYSTEM COMPONENT YKNX-RELATED"/>
    <property type="match status" value="1"/>
</dbReference>
<dbReference type="Proteomes" id="UP000308828">
    <property type="component" value="Unassembled WGS sequence"/>
</dbReference>
<name>A0A4S8NRF7_9HYPH</name>
<keyword evidence="2 3" id="KW-0175">Coiled coil</keyword>
<keyword evidence="8" id="KW-1185">Reference proteome</keyword>
<evidence type="ECO:0000256" key="3">
    <source>
        <dbReference type="SAM" id="Coils"/>
    </source>
</evidence>
<dbReference type="Gene3D" id="2.40.50.100">
    <property type="match status" value="1"/>
</dbReference>
<dbReference type="RefSeq" id="WP_136600337.1">
    <property type="nucleotide sequence ID" value="NZ_STGV01000009.1"/>
</dbReference>
<comment type="subcellular location">
    <subcellularLocation>
        <location evidence="1">Cell envelope</location>
    </subcellularLocation>
</comment>
<comment type="caution">
    <text evidence="7">The sequence shown here is derived from an EMBL/GenBank/DDBJ whole genome shotgun (WGS) entry which is preliminary data.</text>
</comment>
<dbReference type="AlphaFoldDB" id="A0A4S8NRF7"/>
<dbReference type="InterPro" id="IPR058636">
    <property type="entry name" value="Beta-barrel_YknX"/>
</dbReference>
<dbReference type="GO" id="GO:0030313">
    <property type="term" value="C:cell envelope"/>
    <property type="evidence" value="ECO:0007669"/>
    <property type="project" value="UniProtKB-SubCell"/>
</dbReference>
<keyword evidence="5" id="KW-0472">Membrane</keyword>
<evidence type="ECO:0000313" key="8">
    <source>
        <dbReference type="Proteomes" id="UP000308828"/>
    </source>
</evidence>
<dbReference type="InterPro" id="IPR050465">
    <property type="entry name" value="UPF0194_transport"/>
</dbReference>
<accession>A0A4S8NRF7</accession>
<keyword evidence="5" id="KW-1133">Transmembrane helix</keyword>
<feature type="domain" description="YknX-like beta-barrel" evidence="6">
    <location>
        <begin position="307"/>
        <end position="351"/>
    </location>
</feature>
<dbReference type="SUPFAM" id="SSF51230">
    <property type="entry name" value="Single hybrid motif"/>
    <property type="match status" value="1"/>
</dbReference>
<feature type="coiled-coil region" evidence="3">
    <location>
        <begin position="236"/>
        <end position="263"/>
    </location>
</feature>
<evidence type="ECO:0000256" key="4">
    <source>
        <dbReference type="SAM" id="MobiDB-lite"/>
    </source>
</evidence>
<evidence type="ECO:0000256" key="5">
    <source>
        <dbReference type="SAM" id="Phobius"/>
    </source>
</evidence>
<dbReference type="Gene3D" id="2.40.30.170">
    <property type="match status" value="1"/>
</dbReference>
<gene>
    <name evidence="7" type="ORF">FAA97_19945</name>
</gene>
<evidence type="ECO:0000256" key="1">
    <source>
        <dbReference type="ARBA" id="ARBA00004196"/>
    </source>
</evidence>
<dbReference type="Pfam" id="PF25990">
    <property type="entry name" value="Beta-barrel_YknX"/>
    <property type="match status" value="1"/>
</dbReference>
<dbReference type="PANTHER" id="PTHR32347">
    <property type="entry name" value="EFFLUX SYSTEM COMPONENT YKNX-RELATED"/>
    <property type="match status" value="1"/>
</dbReference>
<dbReference type="OrthoDB" id="9806939at2"/>
<reference evidence="7 8" key="1">
    <citation type="submission" date="2019-04" db="EMBL/GenBank/DDBJ databases">
        <title>Genome sequence of strain shin9-1.</title>
        <authorList>
            <person name="Gao J."/>
            <person name="Sun J."/>
        </authorList>
    </citation>
    <scope>NUCLEOTIDE SEQUENCE [LARGE SCALE GENOMIC DNA]</scope>
    <source>
        <strain evidence="8">shin9-1</strain>
    </source>
</reference>
<dbReference type="EMBL" id="STGV01000009">
    <property type="protein sequence ID" value="THV19853.1"/>
    <property type="molecule type" value="Genomic_DNA"/>
</dbReference>
<evidence type="ECO:0000259" key="6">
    <source>
        <dbReference type="Pfam" id="PF25990"/>
    </source>
</evidence>
<feature type="transmembrane region" description="Helical" evidence="5">
    <location>
        <begin position="34"/>
        <end position="56"/>
    </location>
</feature>
<evidence type="ECO:0000313" key="7">
    <source>
        <dbReference type="EMBL" id="THV19853.1"/>
    </source>
</evidence>
<keyword evidence="5" id="KW-0812">Transmembrane</keyword>
<organism evidence="7 8">
    <name type="scientific">Peteryoungia ipomoeae</name>
    <dbReference type="NCBI Taxonomy" id="1210932"/>
    <lineage>
        <taxon>Bacteria</taxon>
        <taxon>Pseudomonadati</taxon>
        <taxon>Pseudomonadota</taxon>
        <taxon>Alphaproteobacteria</taxon>
        <taxon>Hyphomicrobiales</taxon>
        <taxon>Rhizobiaceae</taxon>
        <taxon>Peteryoungia</taxon>
    </lineage>
</organism>